<evidence type="ECO:0000313" key="7">
    <source>
        <dbReference type="EMBL" id="POP48901.1"/>
    </source>
</evidence>
<dbReference type="GO" id="GO:0008674">
    <property type="term" value="F:2-dehydro-3-deoxy-6-phosphogalactonate aldolase activity"/>
    <property type="evidence" value="ECO:0007669"/>
    <property type="project" value="UniProtKB-EC"/>
</dbReference>
<dbReference type="PANTHER" id="PTHR30246:SF1">
    <property type="entry name" value="2-DEHYDRO-3-DEOXY-6-PHOSPHOGALACTONATE ALDOLASE-RELATED"/>
    <property type="match status" value="1"/>
</dbReference>
<dbReference type="Pfam" id="PF01081">
    <property type="entry name" value="Aldolase"/>
    <property type="match status" value="1"/>
</dbReference>
<comment type="caution">
    <text evidence="7">The sequence shown here is derived from an EMBL/GenBank/DDBJ whole genome shotgun (WGS) entry which is preliminary data.</text>
</comment>
<evidence type="ECO:0000256" key="5">
    <source>
        <dbReference type="ARBA" id="ARBA00023277"/>
    </source>
</evidence>
<proteinExistence type="inferred from homology"/>
<gene>
    <name evidence="7" type="ORF">CHU32_09910</name>
    <name evidence="6" type="ORF">CHU33_16025</name>
</gene>
<keyword evidence="4 7" id="KW-0456">Lyase</keyword>
<dbReference type="SUPFAM" id="SSF51569">
    <property type="entry name" value="Aldolase"/>
    <property type="match status" value="1"/>
</dbReference>
<dbReference type="Proteomes" id="UP000247005">
    <property type="component" value="Unassembled WGS sequence"/>
</dbReference>
<evidence type="ECO:0000256" key="1">
    <source>
        <dbReference type="ARBA" id="ARBA00004761"/>
    </source>
</evidence>
<protein>
    <submittedName>
        <fullName evidence="7">2-dehydro-3-deoxy-6-phosphogalactonate aldolase</fullName>
        <ecNumber evidence="7">4.1.2.21</ecNumber>
    </submittedName>
</protein>
<dbReference type="InterPro" id="IPR000887">
    <property type="entry name" value="Aldlse_KDPG_KHG"/>
</dbReference>
<evidence type="ECO:0000313" key="9">
    <source>
        <dbReference type="Proteomes" id="UP000247005"/>
    </source>
</evidence>
<name>A0A2P5GQP5_9ENTR</name>
<evidence type="ECO:0000256" key="3">
    <source>
        <dbReference type="ARBA" id="ARBA00011233"/>
    </source>
</evidence>
<dbReference type="Proteomes" id="UP000237073">
    <property type="component" value="Unassembled WGS sequence"/>
</dbReference>
<dbReference type="EMBL" id="PQGE01000014">
    <property type="protein sequence ID" value="POP43385.1"/>
    <property type="molecule type" value="Genomic_DNA"/>
</dbReference>
<dbReference type="RefSeq" id="WP_103677078.1">
    <property type="nucleotide sequence ID" value="NZ_PQGD01000007.1"/>
</dbReference>
<dbReference type="InterPro" id="IPR013785">
    <property type="entry name" value="Aldolase_TIM"/>
</dbReference>
<dbReference type="PANTHER" id="PTHR30246">
    <property type="entry name" value="2-KETO-3-DEOXY-6-PHOSPHOGLUCONATE ALDOLASE"/>
    <property type="match status" value="1"/>
</dbReference>
<comment type="similarity">
    <text evidence="2">Belongs to the KHG/KDPG aldolase family.</text>
</comment>
<comment type="subunit">
    <text evidence="3">Homotrimer.</text>
</comment>
<dbReference type="NCBIfam" id="NF006600">
    <property type="entry name" value="PRK09140.1"/>
    <property type="match status" value="1"/>
</dbReference>
<dbReference type="CDD" id="cd00452">
    <property type="entry name" value="KDPG_aldolase"/>
    <property type="match status" value="1"/>
</dbReference>
<dbReference type="Gene3D" id="3.20.20.70">
    <property type="entry name" value="Aldolase class I"/>
    <property type="match status" value="1"/>
</dbReference>
<comment type="pathway">
    <text evidence="1">Carbohydrate acid metabolism.</text>
</comment>
<dbReference type="AlphaFoldDB" id="A0A2P5GQP5"/>
<keyword evidence="8" id="KW-1185">Reference proteome</keyword>
<sequence>MHDAVNPALIAILRGIEPETVLNHVEALLDAGFTAIEIPTNSPRWQDSVASVVNAFPGRGVFGAGTVLTVGQVDELASLGGQMVVTPNVNPAVIRRSREHGMNVYAGCATASEAFVALENGAQALKIFPAACFGPAYICALKAVLPASVPVLAVGGVTPENLHDWLKAGCAGAGLGSDLYRAGQSVEETRARAQAFITAWHQQR</sequence>
<evidence type="ECO:0000313" key="6">
    <source>
        <dbReference type="EMBL" id="POP43385.1"/>
    </source>
</evidence>
<evidence type="ECO:0000256" key="4">
    <source>
        <dbReference type="ARBA" id="ARBA00023239"/>
    </source>
</evidence>
<dbReference type="EMBL" id="PQGD01000007">
    <property type="protein sequence ID" value="POP48901.1"/>
    <property type="molecule type" value="Genomic_DNA"/>
</dbReference>
<evidence type="ECO:0000313" key="8">
    <source>
        <dbReference type="Proteomes" id="UP000237073"/>
    </source>
</evidence>
<organism evidence="7 9">
    <name type="scientific">Superficieibacter electus</name>
    <dbReference type="NCBI Taxonomy" id="2022662"/>
    <lineage>
        <taxon>Bacteria</taxon>
        <taxon>Pseudomonadati</taxon>
        <taxon>Pseudomonadota</taxon>
        <taxon>Gammaproteobacteria</taxon>
        <taxon>Enterobacterales</taxon>
        <taxon>Enterobacteriaceae</taxon>
        <taxon>Superficieibacter</taxon>
    </lineage>
</organism>
<dbReference type="EC" id="4.1.2.21" evidence="7"/>
<evidence type="ECO:0000256" key="2">
    <source>
        <dbReference type="ARBA" id="ARBA00006906"/>
    </source>
</evidence>
<keyword evidence="5" id="KW-0119">Carbohydrate metabolism</keyword>
<reference evidence="8 9" key="1">
    <citation type="submission" date="2018-01" db="EMBL/GenBank/DDBJ databases">
        <title>Superficieibacter electus gen. nov., sp. nov., an extended-spectrum beta-lactamase possessing member of the Enterobacteriaceae family, isolated from intensive care unit surfaces.</title>
        <authorList>
            <person name="Potter R.F."/>
            <person name="D'Souza A.W."/>
        </authorList>
    </citation>
    <scope>NUCLEOTIDE SEQUENCE [LARGE SCALE GENOMIC DNA]</scope>
    <source>
        <strain evidence="7 9">BP-1</strain>
        <strain evidence="6 8">BP-2</strain>
    </source>
</reference>
<accession>A0A2P5GQP5</accession>
<dbReference type="OrthoDB" id="8590323at2"/>